<dbReference type="RefSeq" id="WP_068718464.1">
    <property type="nucleotide sequence ID" value="NZ_LWDV01000009.1"/>
</dbReference>
<dbReference type="GO" id="GO:0000156">
    <property type="term" value="F:phosphorelay response regulator activity"/>
    <property type="evidence" value="ECO:0007669"/>
    <property type="project" value="InterPro"/>
</dbReference>
<dbReference type="CDD" id="cd17532">
    <property type="entry name" value="REC_LytTR_AlgR-like"/>
    <property type="match status" value="1"/>
</dbReference>
<dbReference type="PANTHER" id="PTHR37299:SF1">
    <property type="entry name" value="STAGE 0 SPORULATION PROTEIN A HOMOLOG"/>
    <property type="match status" value="1"/>
</dbReference>
<evidence type="ECO:0000259" key="4">
    <source>
        <dbReference type="PROSITE" id="PS50110"/>
    </source>
</evidence>
<evidence type="ECO:0000313" key="7">
    <source>
        <dbReference type="Proteomes" id="UP000093514"/>
    </source>
</evidence>
<dbReference type="PROSITE" id="PS50110">
    <property type="entry name" value="RESPONSE_REGULATORY"/>
    <property type="match status" value="1"/>
</dbReference>
<evidence type="ECO:0000256" key="1">
    <source>
        <dbReference type="ARBA" id="ARBA00018672"/>
    </source>
</evidence>
<dbReference type="SMART" id="SM00448">
    <property type="entry name" value="REC"/>
    <property type="match status" value="1"/>
</dbReference>
<feature type="domain" description="HTH LytTR-type" evidence="5">
    <location>
        <begin position="151"/>
        <end position="258"/>
    </location>
</feature>
<dbReference type="GO" id="GO:0003677">
    <property type="term" value="F:DNA binding"/>
    <property type="evidence" value="ECO:0007669"/>
    <property type="project" value="InterPro"/>
</dbReference>
<dbReference type="EMBL" id="LWDV01000009">
    <property type="protein sequence ID" value="OCL26536.1"/>
    <property type="molecule type" value="Genomic_DNA"/>
</dbReference>
<sequence>MEKIRTIIADDEFPARSELEFLLEGIDDIQLIATAEDGIQALELIQKKSPDLVFLDIQMGGKTGLEVAKELMGLEKEPIIVFVTAYDEYALDAFTVNAVDYLLKPYEEERLLKLINRIKNLYFKEQFIGNKLTNLIEKIGEESKNPRIDKLAVKTNKGNLKLLEYNEIILSYTHDSRVYVKTYDKEYQIDLCLSELEDRLSEANFLRVHRSYLINLNKIKEIIPWFKGKYQVLMGDDREMEVPVSRSKVKDLQRIFGI</sequence>
<dbReference type="OrthoDB" id="9788600at2"/>
<feature type="modified residue" description="4-aspartylphosphate" evidence="3">
    <location>
        <position position="56"/>
    </location>
</feature>
<dbReference type="SUPFAM" id="SSF52172">
    <property type="entry name" value="CheY-like"/>
    <property type="match status" value="1"/>
</dbReference>
<dbReference type="PANTHER" id="PTHR37299">
    <property type="entry name" value="TRANSCRIPTIONAL REGULATOR-RELATED"/>
    <property type="match status" value="1"/>
</dbReference>
<name>A0A1C0A8F8_9FIRM</name>
<dbReference type="PROSITE" id="PS50930">
    <property type="entry name" value="HTH_LYTTR"/>
    <property type="match status" value="1"/>
</dbReference>
<accession>A0A1C0A8F8</accession>
<evidence type="ECO:0000256" key="2">
    <source>
        <dbReference type="ARBA" id="ARBA00024867"/>
    </source>
</evidence>
<dbReference type="InterPro" id="IPR001789">
    <property type="entry name" value="Sig_transdc_resp-reg_receiver"/>
</dbReference>
<dbReference type="SMART" id="SM00850">
    <property type="entry name" value="LytTR"/>
    <property type="match status" value="1"/>
</dbReference>
<dbReference type="InterPro" id="IPR011006">
    <property type="entry name" value="CheY-like_superfamily"/>
</dbReference>
<comment type="caution">
    <text evidence="6">The sequence shown here is derived from an EMBL/GenBank/DDBJ whole genome shotgun (WGS) entry which is preliminary data.</text>
</comment>
<keyword evidence="3" id="KW-0597">Phosphoprotein</keyword>
<dbReference type="InterPro" id="IPR046947">
    <property type="entry name" value="LytR-like"/>
</dbReference>
<reference evidence="6 7" key="2">
    <citation type="submission" date="2016-08" db="EMBL/GenBank/DDBJ databases">
        <title>Orenia metallireducens sp. nov. strain Z6, a Novel Metal-reducing Firmicute from the Deep Subsurface.</title>
        <authorList>
            <person name="Maxim B.I."/>
            <person name="Kenneth K."/>
            <person name="Flynn T.M."/>
            <person name="Oloughlin E.J."/>
            <person name="Locke R.A."/>
            <person name="Weber J.R."/>
            <person name="Egan S.M."/>
            <person name="Mackie R.I."/>
            <person name="Cann I.K."/>
        </authorList>
    </citation>
    <scope>NUCLEOTIDE SEQUENCE [LARGE SCALE GENOMIC DNA]</scope>
    <source>
        <strain evidence="6 7">Z6</strain>
    </source>
</reference>
<gene>
    <name evidence="6" type="ORF">U472_11130</name>
</gene>
<organism evidence="6 7">
    <name type="scientific">Orenia metallireducens</name>
    <dbReference type="NCBI Taxonomy" id="1413210"/>
    <lineage>
        <taxon>Bacteria</taxon>
        <taxon>Bacillati</taxon>
        <taxon>Bacillota</taxon>
        <taxon>Clostridia</taxon>
        <taxon>Halanaerobiales</taxon>
        <taxon>Halobacteroidaceae</taxon>
        <taxon>Orenia</taxon>
    </lineage>
</organism>
<dbReference type="InterPro" id="IPR007492">
    <property type="entry name" value="LytTR_DNA-bd_dom"/>
</dbReference>
<keyword evidence="7" id="KW-1185">Reference proteome</keyword>
<dbReference type="Pfam" id="PF04397">
    <property type="entry name" value="LytTR"/>
    <property type="match status" value="1"/>
</dbReference>
<dbReference type="Proteomes" id="UP000093514">
    <property type="component" value="Unassembled WGS sequence"/>
</dbReference>
<evidence type="ECO:0000256" key="3">
    <source>
        <dbReference type="PROSITE-ProRule" id="PRU00169"/>
    </source>
</evidence>
<dbReference type="Pfam" id="PF00072">
    <property type="entry name" value="Response_reg"/>
    <property type="match status" value="1"/>
</dbReference>
<dbReference type="Gene3D" id="3.40.50.2300">
    <property type="match status" value="1"/>
</dbReference>
<protein>
    <recommendedName>
        <fullName evidence="1">Stage 0 sporulation protein A homolog</fullName>
    </recommendedName>
</protein>
<proteinExistence type="predicted"/>
<feature type="domain" description="Response regulatory" evidence="4">
    <location>
        <begin position="5"/>
        <end position="119"/>
    </location>
</feature>
<dbReference type="AlphaFoldDB" id="A0A1C0A8F8"/>
<evidence type="ECO:0000313" key="6">
    <source>
        <dbReference type="EMBL" id="OCL26536.1"/>
    </source>
</evidence>
<comment type="function">
    <text evidence="2">May play the central regulatory role in sporulation. It may be an element of the effector pathway responsible for the activation of sporulation genes in response to nutritional stress. Spo0A may act in concert with spo0H (a sigma factor) to control the expression of some genes that are critical to the sporulation process.</text>
</comment>
<reference evidence="7" key="1">
    <citation type="submission" date="2016-07" db="EMBL/GenBank/DDBJ databases">
        <authorList>
            <person name="Florea S."/>
            <person name="Webb J.S."/>
            <person name="Jaromczyk J."/>
            <person name="Schardl C.L."/>
        </authorList>
    </citation>
    <scope>NUCLEOTIDE SEQUENCE [LARGE SCALE GENOMIC DNA]</scope>
    <source>
        <strain evidence="7">Z6</strain>
    </source>
</reference>
<evidence type="ECO:0000259" key="5">
    <source>
        <dbReference type="PROSITE" id="PS50930"/>
    </source>
</evidence>
<dbReference type="Gene3D" id="2.40.50.1020">
    <property type="entry name" value="LytTr DNA-binding domain"/>
    <property type="match status" value="1"/>
</dbReference>